<organism evidence="2 3">
    <name type="scientific">Thyridium curvatum</name>
    <dbReference type="NCBI Taxonomy" id="1093900"/>
    <lineage>
        <taxon>Eukaryota</taxon>
        <taxon>Fungi</taxon>
        <taxon>Dikarya</taxon>
        <taxon>Ascomycota</taxon>
        <taxon>Pezizomycotina</taxon>
        <taxon>Sordariomycetes</taxon>
        <taxon>Sordariomycetidae</taxon>
        <taxon>Thyridiales</taxon>
        <taxon>Thyridiaceae</taxon>
        <taxon>Thyridium</taxon>
    </lineage>
</organism>
<comment type="caution">
    <text evidence="2">The sequence shown here is derived from an EMBL/GenBank/DDBJ whole genome shotgun (WGS) entry which is preliminary data.</text>
</comment>
<dbReference type="GeneID" id="41979542"/>
<evidence type="ECO:0000313" key="2">
    <source>
        <dbReference type="EMBL" id="TPX17615.1"/>
    </source>
</evidence>
<dbReference type="OrthoDB" id="2122308at2759"/>
<dbReference type="AlphaFoldDB" id="A0A507B3D0"/>
<evidence type="ECO:0000313" key="3">
    <source>
        <dbReference type="Proteomes" id="UP000319257"/>
    </source>
</evidence>
<evidence type="ECO:0008006" key="4">
    <source>
        <dbReference type="Google" id="ProtNLM"/>
    </source>
</evidence>
<gene>
    <name evidence="2" type="ORF">E0L32_012095</name>
</gene>
<dbReference type="STRING" id="1093900.A0A507B3D0"/>
<dbReference type="InParanoid" id="A0A507B3D0"/>
<proteinExistence type="predicted"/>
<dbReference type="Proteomes" id="UP000319257">
    <property type="component" value="Unassembled WGS sequence"/>
</dbReference>
<name>A0A507B3D0_9PEZI</name>
<keyword evidence="3" id="KW-1185">Reference proteome</keyword>
<protein>
    <recommendedName>
        <fullName evidence="4">STF2-like protein</fullName>
    </recommendedName>
</protein>
<reference evidence="2 3" key="1">
    <citation type="submission" date="2019-06" db="EMBL/GenBank/DDBJ databases">
        <title>Draft genome sequence of the filamentous fungus Phialemoniopsis curvata isolated from diesel fuel.</title>
        <authorList>
            <person name="Varaljay V.A."/>
            <person name="Lyon W.J."/>
            <person name="Crouch A.L."/>
            <person name="Drake C.E."/>
            <person name="Hollomon J.M."/>
            <person name="Nadeau L.J."/>
            <person name="Nunn H.S."/>
            <person name="Stevenson B.S."/>
            <person name="Bojanowski C.L."/>
            <person name="Crookes-Goodson W.J."/>
        </authorList>
    </citation>
    <scope>NUCLEOTIDE SEQUENCE [LARGE SCALE GENOMIC DNA]</scope>
    <source>
        <strain evidence="2 3">D216</strain>
    </source>
</reference>
<sequence length="190" mass="21024">MPNPSLFLFSPGSSIRNPASRCVVTLTLRQPKLKRPPCNTIVESKPSLRHNTLLPLKSIKTLTRSHKLNDRNHAALADGTAGPEDHIPKYFAKHGFTDADPKKIKKNGGGKANWGEPGEEAIDEGFNFANARRRSNSSSLTTDINHFKTKFEVNEPEPVFEEELHGPEDEELSKTDTSSSGSVDEDKHRA</sequence>
<feature type="region of interest" description="Disordered" evidence="1">
    <location>
        <begin position="147"/>
        <end position="190"/>
    </location>
</feature>
<evidence type="ECO:0000256" key="1">
    <source>
        <dbReference type="SAM" id="MobiDB-lite"/>
    </source>
</evidence>
<accession>A0A507B3D0</accession>
<dbReference type="RefSeq" id="XP_030999326.1">
    <property type="nucleotide sequence ID" value="XM_031134898.1"/>
</dbReference>
<dbReference type="EMBL" id="SKBQ01000135">
    <property type="protein sequence ID" value="TPX17615.1"/>
    <property type="molecule type" value="Genomic_DNA"/>
</dbReference>